<dbReference type="GO" id="GO:0005829">
    <property type="term" value="C:cytosol"/>
    <property type="evidence" value="ECO:0007669"/>
    <property type="project" value="TreeGrafter"/>
</dbReference>
<keyword evidence="2 6" id="KW-0378">Hydrolase</keyword>
<reference evidence="9 10" key="1">
    <citation type="submission" date="2019-03" db="EMBL/GenBank/DDBJ databases">
        <title>Lake Tanganyika Metagenome-Assembled Genomes (MAGs).</title>
        <authorList>
            <person name="Tran P."/>
        </authorList>
    </citation>
    <scope>NUCLEOTIDE SEQUENCE [LARGE SCALE GENOMIC DNA]</scope>
    <source>
        <strain evidence="9">K_DeepCast_65m_m2_236</strain>
    </source>
</reference>
<dbReference type="Gene3D" id="3.40.50.300">
    <property type="entry name" value="P-loop containing nucleotide triphosphate hydrolases"/>
    <property type="match status" value="1"/>
</dbReference>
<dbReference type="GO" id="GO:0003677">
    <property type="term" value="F:DNA binding"/>
    <property type="evidence" value="ECO:0007669"/>
    <property type="project" value="UniProtKB-KW"/>
</dbReference>
<protein>
    <submittedName>
        <fullName evidence="9">ATP-dependent helicase</fullName>
    </submittedName>
</protein>
<dbReference type="InterPro" id="IPR014016">
    <property type="entry name" value="UvrD-like_ATP-bd"/>
</dbReference>
<evidence type="ECO:0000256" key="4">
    <source>
        <dbReference type="ARBA" id="ARBA00022840"/>
    </source>
</evidence>
<dbReference type="EMBL" id="VGJX01000789">
    <property type="protein sequence ID" value="MBM3275941.1"/>
    <property type="molecule type" value="Genomic_DNA"/>
</dbReference>
<dbReference type="AlphaFoldDB" id="A0A937X9A6"/>
<keyword evidence="3 6" id="KW-0347">Helicase</keyword>
<dbReference type="InterPro" id="IPR027417">
    <property type="entry name" value="P-loop_NTPase"/>
</dbReference>
<evidence type="ECO:0000256" key="6">
    <source>
        <dbReference type="PROSITE-ProRule" id="PRU00560"/>
    </source>
</evidence>
<evidence type="ECO:0000256" key="3">
    <source>
        <dbReference type="ARBA" id="ARBA00022806"/>
    </source>
</evidence>
<feature type="binding site" evidence="6">
    <location>
        <begin position="31"/>
        <end position="38"/>
    </location>
    <ligand>
        <name>ATP</name>
        <dbReference type="ChEBI" id="CHEBI:30616"/>
    </ligand>
</feature>
<proteinExistence type="predicted"/>
<dbReference type="PANTHER" id="PTHR11070">
    <property type="entry name" value="UVRD / RECB / PCRA DNA HELICASE FAMILY MEMBER"/>
    <property type="match status" value="1"/>
</dbReference>
<evidence type="ECO:0000256" key="5">
    <source>
        <dbReference type="ARBA" id="ARBA00023125"/>
    </source>
</evidence>
<dbReference type="PROSITE" id="PS51198">
    <property type="entry name" value="UVRD_HELICASE_ATP_BIND"/>
    <property type="match status" value="1"/>
</dbReference>
<dbReference type="SUPFAM" id="SSF52540">
    <property type="entry name" value="P-loop containing nucleoside triphosphate hydrolases"/>
    <property type="match status" value="1"/>
</dbReference>
<sequence>MATTVARPGVDLRPSQAQALAYRGGRLAITAAPGAGKTFILTQLVVHLVADLEVRPDEILILTYMRSAALTFRTRVASELARRNLSARGLTTCTIHSFCQRILRQDLGRLDPAEDDACETLGFRLLAEPEQYALLRRGMAAFLGDRQRSKGYFGRLGDRDPESAAREAIETARRCIGAAKQARRPLTDLARSLSAMPEVAFIAAHYAETQIADRALDFDDLLVSAVDRLRGDPGLLAHYRRTLRFLLEDEAQDSTPVQNELLELLAGPDGNLVRVGDPNQAIMSSFTNSTPGLFREFCQQVPVIAMCESSRSAEPVIGLANSLVRLADSHQELTLRDTFAGEPIAPATAGPRNPEPLPDVLRWRQFGDRDE</sequence>
<evidence type="ECO:0000313" key="10">
    <source>
        <dbReference type="Proteomes" id="UP000703893"/>
    </source>
</evidence>
<evidence type="ECO:0000256" key="7">
    <source>
        <dbReference type="SAM" id="MobiDB-lite"/>
    </source>
</evidence>
<organism evidence="9 10">
    <name type="scientific">Candidatus Tanganyikabacteria bacterium</name>
    <dbReference type="NCBI Taxonomy" id="2961651"/>
    <lineage>
        <taxon>Bacteria</taxon>
        <taxon>Bacillati</taxon>
        <taxon>Candidatus Sericytochromatia</taxon>
        <taxon>Candidatus Tanganyikabacteria</taxon>
    </lineage>
</organism>
<accession>A0A937X9A6</accession>
<evidence type="ECO:0000313" key="9">
    <source>
        <dbReference type="EMBL" id="MBM3275941.1"/>
    </source>
</evidence>
<dbReference type="GO" id="GO:0005524">
    <property type="term" value="F:ATP binding"/>
    <property type="evidence" value="ECO:0007669"/>
    <property type="project" value="UniProtKB-UniRule"/>
</dbReference>
<dbReference type="CDD" id="cd17932">
    <property type="entry name" value="DEXQc_UvrD"/>
    <property type="match status" value="1"/>
</dbReference>
<dbReference type="Gene3D" id="1.10.10.160">
    <property type="match status" value="1"/>
</dbReference>
<feature type="non-terminal residue" evidence="9">
    <location>
        <position position="371"/>
    </location>
</feature>
<dbReference type="GO" id="GO:0043138">
    <property type="term" value="F:3'-5' DNA helicase activity"/>
    <property type="evidence" value="ECO:0007669"/>
    <property type="project" value="TreeGrafter"/>
</dbReference>
<keyword evidence="5" id="KW-0238">DNA-binding</keyword>
<feature type="domain" description="UvrD-like helicase ATP-binding" evidence="8">
    <location>
        <begin position="10"/>
        <end position="313"/>
    </location>
</feature>
<dbReference type="InterPro" id="IPR000212">
    <property type="entry name" value="DNA_helicase_UvrD/REP"/>
</dbReference>
<gene>
    <name evidence="9" type="ORF">FJZ00_12370</name>
</gene>
<keyword evidence="1 6" id="KW-0547">Nucleotide-binding</keyword>
<dbReference type="PANTHER" id="PTHR11070:SF2">
    <property type="entry name" value="ATP-DEPENDENT DNA HELICASE SRS2"/>
    <property type="match status" value="1"/>
</dbReference>
<dbReference type="Proteomes" id="UP000703893">
    <property type="component" value="Unassembled WGS sequence"/>
</dbReference>
<dbReference type="InterPro" id="IPR013986">
    <property type="entry name" value="DExx_box_DNA_helicase_dom_sf"/>
</dbReference>
<dbReference type="Pfam" id="PF00580">
    <property type="entry name" value="UvrD-helicase"/>
    <property type="match status" value="1"/>
</dbReference>
<dbReference type="GO" id="GO:0033202">
    <property type="term" value="C:DNA helicase complex"/>
    <property type="evidence" value="ECO:0007669"/>
    <property type="project" value="TreeGrafter"/>
</dbReference>
<keyword evidence="4 6" id="KW-0067">ATP-binding</keyword>
<feature type="region of interest" description="Disordered" evidence="7">
    <location>
        <begin position="340"/>
        <end position="359"/>
    </location>
</feature>
<name>A0A937X9A6_9BACT</name>
<dbReference type="GO" id="GO:0016787">
    <property type="term" value="F:hydrolase activity"/>
    <property type="evidence" value="ECO:0007669"/>
    <property type="project" value="UniProtKB-UniRule"/>
</dbReference>
<comment type="caution">
    <text evidence="9">The sequence shown here is derived from an EMBL/GenBank/DDBJ whole genome shotgun (WGS) entry which is preliminary data.</text>
</comment>
<evidence type="ECO:0000256" key="1">
    <source>
        <dbReference type="ARBA" id="ARBA00022741"/>
    </source>
</evidence>
<dbReference type="GO" id="GO:0000725">
    <property type="term" value="P:recombinational repair"/>
    <property type="evidence" value="ECO:0007669"/>
    <property type="project" value="TreeGrafter"/>
</dbReference>
<evidence type="ECO:0000256" key="2">
    <source>
        <dbReference type="ARBA" id="ARBA00022801"/>
    </source>
</evidence>
<evidence type="ECO:0000259" key="8">
    <source>
        <dbReference type="PROSITE" id="PS51198"/>
    </source>
</evidence>